<dbReference type="CDD" id="cd00143">
    <property type="entry name" value="PP2Cc"/>
    <property type="match status" value="1"/>
</dbReference>
<gene>
    <name evidence="8" type="ORF">CHUDEA2_2280</name>
    <name evidence="9" type="ORF">GY17_00002181</name>
</gene>
<dbReference type="SMART" id="SM00332">
    <property type="entry name" value="PP2Cc"/>
    <property type="match status" value="1"/>
</dbReference>
<dbReference type="InterPro" id="IPR000222">
    <property type="entry name" value="PP2C_BS"/>
</dbReference>
<dbReference type="Pfam" id="PF00481">
    <property type="entry name" value="PP2C"/>
    <property type="match status" value="1"/>
</dbReference>
<dbReference type="Proteomes" id="UP001429100">
    <property type="component" value="Unassembled WGS sequence"/>
</dbReference>
<dbReference type="VEuPathDB" id="CryptoDB:CHUDEA2_2280"/>
<reference evidence="8" key="2">
    <citation type="submission" date="2015-08" db="EMBL/GenBank/DDBJ databases">
        <authorList>
            <person name="Babu N.S."/>
            <person name="Beckwith C.J."/>
            <person name="Beseler K.G."/>
            <person name="Brison A."/>
            <person name="Carone J.V."/>
            <person name="Caskin T.P."/>
            <person name="Diamond M."/>
            <person name="Durham M.E."/>
            <person name="Foxe J.M."/>
            <person name="Go M."/>
            <person name="Henderson B.A."/>
            <person name="Jones I.B."/>
            <person name="McGettigan J.A."/>
            <person name="Micheletti S.J."/>
            <person name="Nasrallah M.E."/>
            <person name="Ortiz D."/>
            <person name="Piller C.R."/>
            <person name="Privatt S.R."/>
            <person name="Schneider S.L."/>
            <person name="Sharp S."/>
            <person name="Smith T.C."/>
            <person name="Stanton J.D."/>
            <person name="Ullery H.E."/>
            <person name="Wilson R.J."/>
            <person name="Serrano M.G."/>
            <person name="Buck G."/>
            <person name="Lee V."/>
            <person name="Wang Y."/>
            <person name="Carvalho R."/>
            <person name="Voegtly L."/>
            <person name="Shi R."/>
            <person name="Duckworth R."/>
            <person name="Johnson A."/>
            <person name="Loviza R."/>
            <person name="Walstead R."/>
            <person name="Shah Z."/>
            <person name="Kiflezghi M."/>
            <person name="Wade K."/>
            <person name="Ball S.L."/>
            <person name="Bradley K.W."/>
            <person name="Asai D.J."/>
            <person name="Bowman C.A."/>
            <person name="Russell D.A."/>
            <person name="Pope W.H."/>
            <person name="Jacobs-Sera D."/>
            <person name="Hendrix R.W."/>
            <person name="Hatfull G.F."/>
        </authorList>
    </citation>
    <scope>NUCLEOTIDE SEQUENCE [LARGE SCALE GENOMIC DNA]</scope>
</reference>
<protein>
    <submittedName>
        <fullName evidence="9">Pp2c protein phosphatase 2C</fullName>
    </submittedName>
</protein>
<evidence type="ECO:0000256" key="5">
    <source>
        <dbReference type="RuleBase" id="RU003465"/>
    </source>
</evidence>
<keyword evidence="2" id="KW-0479">Metal-binding</keyword>
<name>A0A0S4TBE0_CRYHO</name>
<keyword evidence="10" id="KW-1185">Reference proteome</keyword>
<organism evidence="8">
    <name type="scientific">Cryptosporidium hominis</name>
    <dbReference type="NCBI Taxonomy" id="237895"/>
    <lineage>
        <taxon>Eukaryota</taxon>
        <taxon>Sar</taxon>
        <taxon>Alveolata</taxon>
        <taxon>Apicomplexa</taxon>
        <taxon>Conoidasida</taxon>
        <taxon>Coccidia</taxon>
        <taxon>Eucoccidiorida</taxon>
        <taxon>Eimeriorina</taxon>
        <taxon>Cryptosporidiidae</taxon>
        <taxon>Cryptosporidium</taxon>
    </lineage>
</organism>
<dbReference type="GO" id="GO:0004722">
    <property type="term" value="F:protein serine/threonine phosphatase activity"/>
    <property type="evidence" value="ECO:0007669"/>
    <property type="project" value="InterPro"/>
</dbReference>
<evidence type="ECO:0000256" key="2">
    <source>
        <dbReference type="ARBA" id="ARBA00022723"/>
    </source>
</evidence>
<comment type="subcellular location">
    <subcellularLocation>
        <location evidence="1">Membrane</location>
        <topology evidence="1">Peripheral membrane protein</topology>
    </subcellularLocation>
</comment>
<dbReference type="Proteomes" id="UP000199752">
    <property type="component" value="Chromosome 2"/>
</dbReference>
<dbReference type="EMBL" id="JTAI01000039">
    <property type="protein sequence ID" value="PPS95099.1"/>
    <property type="molecule type" value="Genomic_DNA"/>
</dbReference>
<dbReference type="PROSITE" id="PS51746">
    <property type="entry name" value="PPM_2"/>
    <property type="match status" value="1"/>
</dbReference>
<evidence type="ECO:0000259" key="7">
    <source>
        <dbReference type="PROSITE" id="PS51746"/>
    </source>
</evidence>
<accession>A0A0S4TBE0</accession>
<feature type="coiled-coil region" evidence="6">
    <location>
        <begin position="152"/>
        <end position="179"/>
    </location>
</feature>
<reference evidence="9 10" key="3">
    <citation type="submission" date="2017-10" db="EMBL/GenBank/DDBJ databases">
        <title>Consistent, comparative and evidence-based genome annotation and re-annotation for the closely-related species, Cryptosporidium parvum, C. hominis and C. tyzzeri.</title>
        <authorList>
            <person name="Baptista R.P."/>
            <person name="Li Y."/>
            <person name="Sateriale A."/>
            <person name="Striepen B."/>
            <person name="Kissinger J.C."/>
        </authorList>
    </citation>
    <scope>NUCLEOTIDE SEQUENCE [LARGE SCALE GENOMIC DNA]</scope>
    <source>
        <strain evidence="9">30976</strain>
    </source>
</reference>
<dbReference type="InterPro" id="IPR001932">
    <property type="entry name" value="PPM-type_phosphatase-like_dom"/>
</dbReference>
<dbReference type="VEuPathDB" id="CryptoDB:GY17_00002181"/>
<reference evidence="9 10" key="1">
    <citation type="submission" date="2014-11" db="EMBL/GenBank/DDBJ databases">
        <title>Comparative genomic analysis of Cryptosporidium hominis reveals occurrence of genetic recombination in virulent subtypes.</title>
        <authorList>
            <person name="Guo Y."/>
            <person name="Tang K."/>
            <person name="Frace M."/>
            <person name="Li N."/>
            <person name="Roellig D.M."/>
            <person name="Sammons S."/>
            <person name="Knipe K."/>
            <person name="Rowe L."/>
            <person name="Feng Y."/>
            <person name="Xiao L."/>
        </authorList>
    </citation>
    <scope>NUCLEOTIDE SEQUENCE [LARGE SCALE GENOMIC DNA]</scope>
    <source>
        <strain evidence="9">30976</strain>
    </source>
</reference>
<keyword evidence="3 5" id="KW-0378">Hydrolase</keyword>
<dbReference type="VEuPathDB" id="CryptoDB:Chro.20244"/>
<evidence type="ECO:0000313" key="9">
    <source>
        <dbReference type="EMBL" id="PPS95099.1"/>
    </source>
</evidence>
<dbReference type="GO" id="GO:0046872">
    <property type="term" value="F:metal ion binding"/>
    <property type="evidence" value="ECO:0007669"/>
    <property type="project" value="UniProtKB-KW"/>
</dbReference>
<evidence type="ECO:0000313" key="10">
    <source>
        <dbReference type="Proteomes" id="UP001429100"/>
    </source>
</evidence>
<dbReference type="AlphaFoldDB" id="A0A0S4TBE0"/>
<dbReference type="PANTHER" id="PTHR47992">
    <property type="entry name" value="PROTEIN PHOSPHATASE"/>
    <property type="match status" value="1"/>
</dbReference>
<dbReference type="VEuPathDB" id="CryptoDB:ChTU502y2012_366g0050"/>
<evidence type="ECO:0000313" key="8">
    <source>
        <dbReference type="EMBL" id="CUV04584.1"/>
    </source>
</evidence>
<dbReference type="Gene3D" id="3.60.40.10">
    <property type="entry name" value="PPM-type phosphatase domain"/>
    <property type="match status" value="1"/>
</dbReference>
<dbReference type="InterPro" id="IPR015655">
    <property type="entry name" value="PP2C"/>
</dbReference>
<feature type="domain" description="PPM-type phosphatase" evidence="7">
    <location>
        <begin position="268"/>
        <end position="557"/>
    </location>
</feature>
<dbReference type="PROSITE" id="PS01032">
    <property type="entry name" value="PPM_1"/>
    <property type="match status" value="1"/>
</dbReference>
<dbReference type="GO" id="GO:0016020">
    <property type="term" value="C:membrane"/>
    <property type="evidence" value="ECO:0007669"/>
    <property type="project" value="UniProtKB-SubCell"/>
</dbReference>
<evidence type="ECO:0000256" key="3">
    <source>
        <dbReference type="ARBA" id="ARBA00022801"/>
    </source>
</evidence>
<proteinExistence type="inferred from homology"/>
<dbReference type="EMBL" id="LN877948">
    <property type="protein sequence ID" value="CUV04584.1"/>
    <property type="molecule type" value="Genomic_DNA"/>
</dbReference>
<dbReference type="InterPro" id="IPR036457">
    <property type="entry name" value="PPM-type-like_dom_sf"/>
</dbReference>
<comment type="similarity">
    <text evidence="5">Belongs to the PP2C family.</text>
</comment>
<evidence type="ECO:0000256" key="6">
    <source>
        <dbReference type="SAM" id="Coils"/>
    </source>
</evidence>
<keyword evidence="4 5" id="KW-0904">Protein phosphatase</keyword>
<dbReference type="SUPFAM" id="SSF81606">
    <property type="entry name" value="PP2C-like"/>
    <property type="match status" value="1"/>
</dbReference>
<evidence type="ECO:0000256" key="1">
    <source>
        <dbReference type="ARBA" id="ARBA00004170"/>
    </source>
</evidence>
<sequence>MYDSSNQNISCKGKLALSGGHLSTLSTKNSAPSPSYIIGPSKQSATISGWNRLNSSLGSQITNLASFIHRRAGRISRSPSPVRGNINLKEIRSSRLELSTERSLEELSKQTLNSFLSIEKRNGNSNLGLSFGSISKEINSAKQIGESAICNEKSIYEENRELKKQISELKEIIICKEGENQMLKLKLELFHKEMIKFSGISLQGRESLPPLKVKARNNKHANKELDEDSFKLYICGDYSNDDNEVFSRKKCIWRPCEELAKNNLTEMGISFACVKGKRINKSMVNQDDFCIVKLANNTLIIGVFDGHGRYGHKVTAIVRQKIIKGIQSIFLGMPFKFEDNSQISDITYNHNLGSLQELNQKRIIISILKIFEGIQGYLEREGSFGTSGTSVTFAIIDFERLIMVQLGSSGGIIVDSNTGDTIYSTPRHDLSNIVEKERIIGNGATINENNRFSLNRIEEKKPQLFSITRSLGDSDGRVVGISNKPEIWEMKIEKGSSMKVILATDGFLKFSDEASIDYNKLCIQKELDSAIKKCQGFWLNSTNNTSVDDITVISCNISN</sequence>
<keyword evidence="6" id="KW-0175">Coiled coil</keyword>
<evidence type="ECO:0000256" key="4">
    <source>
        <dbReference type="ARBA" id="ARBA00022912"/>
    </source>
</evidence>